<dbReference type="GO" id="GO:0000976">
    <property type="term" value="F:transcription cis-regulatory region binding"/>
    <property type="evidence" value="ECO:0007669"/>
    <property type="project" value="UniProtKB-ARBA"/>
</dbReference>
<sequence length="240" mass="24963">MVKTTTSNGSVGAKQQQQQQQHLGGHGNGGKMRTYKGVRMRSWGAWVSEIRAPGQKTRIWLGSHSTAEAAARAYDAALLCLKGASAAAELNFPVRFPFDLPPAAMSPKAIQRVAAAAAAGSASAPIDFTCAGAGSASHSDSDNGIASDCSSSNASAVSSPETAGSCSDTADLDGYDIGGDLPDYSALADIDAFFQSPKCMEYAMMDPCSSFFAPAPMEMEDACGWEEEGHIALWSFSSLN</sequence>
<evidence type="ECO:0000256" key="7">
    <source>
        <dbReference type="ARBA" id="ARBA00024343"/>
    </source>
</evidence>
<evidence type="ECO:0000256" key="4">
    <source>
        <dbReference type="ARBA" id="ARBA00023159"/>
    </source>
</evidence>
<keyword evidence="2" id="KW-0805">Transcription regulation</keyword>
<evidence type="ECO:0000256" key="6">
    <source>
        <dbReference type="ARBA" id="ARBA00023242"/>
    </source>
</evidence>
<name>A0AAD8QIZ0_LOLMU</name>
<dbReference type="CDD" id="cd00018">
    <property type="entry name" value="AP2"/>
    <property type="match status" value="1"/>
</dbReference>
<evidence type="ECO:0000256" key="8">
    <source>
        <dbReference type="SAM" id="MobiDB-lite"/>
    </source>
</evidence>
<comment type="caution">
    <text evidence="10">The sequence shown here is derived from an EMBL/GenBank/DDBJ whole genome shotgun (WGS) entry which is preliminary data.</text>
</comment>
<dbReference type="InterPro" id="IPR016177">
    <property type="entry name" value="DNA-bd_dom_sf"/>
</dbReference>
<evidence type="ECO:0000256" key="2">
    <source>
        <dbReference type="ARBA" id="ARBA00023015"/>
    </source>
</evidence>
<dbReference type="EMBL" id="JAUUTY010000007">
    <property type="protein sequence ID" value="KAK1603668.1"/>
    <property type="molecule type" value="Genomic_DNA"/>
</dbReference>
<evidence type="ECO:0000313" key="10">
    <source>
        <dbReference type="EMBL" id="KAK1603668.1"/>
    </source>
</evidence>
<dbReference type="SMART" id="SM00380">
    <property type="entry name" value="AP2"/>
    <property type="match status" value="1"/>
</dbReference>
<dbReference type="Pfam" id="PF00847">
    <property type="entry name" value="AP2"/>
    <property type="match status" value="1"/>
</dbReference>
<dbReference type="AlphaFoldDB" id="A0AAD8QIZ0"/>
<keyword evidence="5" id="KW-0804">Transcription</keyword>
<dbReference type="PROSITE" id="PS51032">
    <property type="entry name" value="AP2_ERF"/>
    <property type="match status" value="1"/>
</dbReference>
<dbReference type="PRINTS" id="PR00367">
    <property type="entry name" value="ETHRSPELEMNT"/>
</dbReference>
<keyword evidence="11" id="KW-1185">Reference proteome</keyword>
<evidence type="ECO:0000256" key="5">
    <source>
        <dbReference type="ARBA" id="ARBA00023163"/>
    </source>
</evidence>
<evidence type="ECO:0000313" key="11">
    <source>
        <dbReference type="Proteomes" id="UP001231189"/>
    </source>
</evidence>
<dbReference type="Gene3D" id="3.30.730.10">
    <property type="entry name" value="AP2/ERF domain"/>
    <property type="match status" value="1"/>
</dbReference>
<keyword evidence="4" id="KW-0010">Activator</keyword>
<reference evidence="10" key="1">
    <citation type="submission" date="2023-07" db="EMBL/GenBank/DDBJ databases">
        <title>A chromosome-level genome assembly of Lolium multiflorum.</title>
        <authorList>
            <person name="Chen Y."/>
            <person name="Copetti D."/>
            <person name="Kolliker R."/>
            <person name="Studer B."/>
        </authorList>
    </citation>
    <scope>NUCLEOTIDE SEQUENCE</scope>
    <source>
        <strain evidence="10">02402/16</strain>
        <tissue evidence="10">Leaf</tissue>
    </source>
</reference>
<dbReference type="SUPFAM" id="SSF54171">
    <property type="entry name" value="DNA-binding domain"/>
    <property type="match status" value="1"/>
</dbReference>
<feature type="compositionally biased region" description="Polar residues" evidence="8">
    <location>
        <begin position="1"/>
        <end position="14"/>
    </location>
</feature>
<evidence type="ECO:0000256" key="1">
    <source>
        <dbReference type="ARBA" id="ARBA00004123"/>
    </source>
</evidence>
<dbReference type="PANTHER" id="PTHR31985">
    <property type="entry name" value="ETHYLENE-RESPONSIVE TRANSCRIPTION FACTOR ERF042-RELATED"/>
    <property type="match status" value="1"/>
</dbReference>
<comment type="subcellular location">
    <subcellularLocation>
        <location evidence="1">Nucleus</location>
    </subcellularLocation>
</comment>
<dbReference type="InterPro" id="IPR036955">
    <property type="entry name" value="AP2/ERF_dom_sf"/>
</dbReference>
<organism evidence="10 11">
    <name type="scientific">Lolium multiflorum</name>
    <name type="common">Italian ryegrass</name>
    <name type="synonym">Lolium perenne subsp. multiflorum</name>
    <dbReference type="NCBI Taxonomy" id="4521"/>
    <lineage>
        <taxon>Eukaryota</taxon>
        <taxon>Viridiplantae</taxon>
        <taxon>Streptophyta</taxon>
        <taxon>Embryophyta</taxon>
        <taxon>Tracheophyta</taxon>
        <taxon>Spermatophyta</taxon>
        <taxon>Magnoliopsida</taxon>
        <taxon>Liliopsida</taxon>
        <taxon>Poales</taxon>
        <taxon>Poaceae</taxon>
        <taxon>BOP clade</taxon>
        <taxon>Pooideae</taxon>
        <taxon>Poodae</taxon>
        <taxon>Poeae</taxon>
        <taxon>Poeae Chloroplast Group 2 (Poeae type)</taxon>
        <taxon>Loliodinae</taxon>
        <taxon>Loliinae</taxon>
        <taxon>Lolium</taxon>
    </lineage>
</organism>
<accession>A0AAD8QIZ0</accession>
<dbReference type="GO" id="GO:0005634">
    <property type="term" value="C:nucleus"/>
    <property type="evidence" value="ECO:0007669"/>
    <property type="project" value="UniProtKB-SubCell"/>
</dbReference>
<keyword evidence="3" id="KW-0238">DNA-binding</keyword>
<dbReference type="PANTHER" id="PTHR31985:SF231">
    <property type="entry name" value="ETHYLENE-RESPONSIVE TRANSCRIPTION FACTOR ERF014"/>
    <property type="match status" value="1"/>
</dbReference>
<dbReference type="GO" id="GO:0003700">
    <property type="term" value="F:DNA-binding transcription factor activity"/>
    <property type="evidence" value="ECO:0007669"/>
    <property type="project" value="InterPro"/>
</dbReference>
<evidence type="ECO:0000256" key="3">
    <source>
        <dbReference type="ARBA" id="ARBA00023125"/>
    </source>
</evidence>
<dbReference type="InterPro" id="IPR001471">
    <property type="entry name" value="AP2/ERF_dom"/>
</dbReference>
<comment type="similarity">
    <text evidence="7">Belongs to the AP2/ERF transcription factor family. ERF subfamily.</text>
</comment>
<dbReference type="InterPro" id="IPR051032">
    <property type="entry name" value="AP2/ERF_TF_ERF_subfamily"/>
</dbReference>
<evidence type="ECO:0000259" key="9">
    <source>
        <dbReference type="PROSITE" id="PS51032"/>
    </source>
</evidence>
<gene>
    <name evidence="10" type="ORF">QYE76_027341</name>
</gene>
<protein>
    <recommendedName>
        <fullName evidence="9">AP2/ERF domain-containing protein</fullName>
    </recommendedName>
</protein>
<keyword evidence="6" id="KW-0539">Nucleus</keyword>
<dbReference type="FunFam" id="3.30.730.10:FF:000006">
    <property type="entry name" value="ethylene-responsive transcription factor ERF014-like"/>
    <property type="match status" value="1"/>
</dbReference>
<feature type="region of interest" description="Disordered" evidence="8">
    <location>
        <begin position="1"/>
        <end position="32"/>
    </location>
</feature>
<feature type="domain" description="AP2/ERF" evidence="9">
    <location>
        <begin position="34"/>
        <end position="93"/>
    </location>
</feature>
<dbReference type="Proteomes" id="UP001231189">
    <property type="component" value="Unassembled WGS sequence"/>
</dbReference>
<proteinExistence type="inferred from homology"/>